<accession>C7IZR7</accession>
<sequence>MEDICGFRYRSIYTSDGLTLHELALKLQDGLSSNVNIDELPTLTSGNLMDLLVFCLFHPSGNVPLCFSYLKFCILRVIAIITISVELFNRFFVNIWACMY</sequence>
<proteinExistence type="predicted"/>
<dbReference type="Proteomes" id="UP000000763">
    <property type="component" value="Chromosome 3"/>
</dbReference>
<keyword evidence="1" id="KW-0472">Membrane</keyword>
<name>C7IZR7_ORYSJ</name>
<reference evidence="3" key="2">
    <citation type="journal article" date="2008" name="Nucleic Acids Res.">
        <title>The rice annotation project database (RAP-DB): 2008 update.</title>
        <authorList>
            <consortium name="The rice annotation project (RAP)"/>
        </authorList>
    </citation>
    <scope>GENOME REANNOTATION</scope>
    <source>
        <strain evidence="3">cv. Nipponbare</strain>
    </source>
</reference>
<keyword evidence="1" id="KW-0812">Transmembrane</keyword>
<organism evidence="2 3">
    <name type="scientific">Oryza sativa subsp. japonica</name>
    <name type="common">Rice</name>
    <dbReference type="NCBI Taxonomy" id="39947"/>
    <lineage>
        <taxon>Eukaryota</taxon>
        <taxon>Viridiplantae</taxon>
        <taxon>Streptophyta</taxon>
        <taxon>Embryophyta</taxon>
        <taxon>Tracheophyta</taxon>
        <taxon>Spermatophyta</taxon>
        <taxon>Magnoliopsida</taxon>
        <taxon>Liliopsida</taxon>
        <taxon>Poales</taxon>
        <taxon>Poaceae</taxon>
        <taxon>BOP clade</taxon>
        <taxon>Oryzoideae</taxon>
        <taxon>Oryzeae</taxon>
        <taxon>Oryzinae</taxon>
        <taxon>Oryza</taxon>
        <taxon>Oryza sativa</taxon>
    </lineage>
</organism>
<evidence type="ECO:0000313" key="2">
    <source>
        <dbReference type="EMBL" id="BAH92091.1"/>
    </source>
</evidence>
<evidence type="ECO:0000313" key="3">
    <source>
        <dbReference type="Proteomes" id="UP000000763"/>
    </source>
</evidence>
<gene>
    <name evidence="2" type="ordered locus">Os03g0278700</name>
</gene>
<dbReference type="EMBL" id="AP008209">
    <property type="protein sequence ID" value="BAH92091.1"/>
    <property type="molecule type" value="Genomic_DNA"/>
</dbReference>
<dbReference type="KEGG" id="dosa:Os03g0278700"/>
<reference evidence="2 3" key="1">
    <citation type="journal article" date="2005" name="Nature">
        <title>The map-based sequence of the rice genome.</title>
        <authorList>
            <consortium name="International rice genome sequencing project (IRGSP)"/>
            <person name="Matsumoto T."/>
            <person name="Wu J."/>
            <person name="Kanamori H."/>
            <person name="Katayose Y."/>
            <person name="Fujisawa M."/>
            <person name="Namiki N."/>
            <person name="Mizuno H."/>
            <person name="Yamamoto K."/>
            <person name="Antonio B.A."/>
            <person name="Baba T."/>
            <person name="Sakata K."/>
            <person name="Nagamura Y."/>
            <person name="Aoki H."/>
            <person name="Arikawa K."/>
            <person name="Arita K."/>
            <person name="Bito T."/>
            <person name="Chiden Y."/>
            <person name="Fujitsuka N."/>
            <person name="Fukunaka R."/>
            <person name="Hamada M."/>
            <person name="Harada C."/>
            <person name="Hayashi A."/>
            <person name="Hijishita S."/>
            <person name="Honda M."/>
            <person name="Hosokawa S."/>
            <person name="Ichikawa Y."/>
            <person name="Idonuma A."/>
            <person name="Iijima M."/>
            <person name="Ikeda M."/>
            <person name="Ikeno M."/>
            <person name="Ito K."/>
            <person name="Ito S."/>
            <person name="Ito T."/>
            <person name="Ito Y."/>
            <person name="Ito Y."/>
            <person name="Iwabuchi A."/>
            <person name="Kamiya K."/>
            <person name="Karasawa W."/>
            <person name="Kurita K."/>
            <person name="Katagiri S."/>
            <person name="Kikuta A."/>
            <person name="Kobayashi H."/>
            <person name="Kobayashi N."/>
            <person name="Machita K."/>
            <person name="Maehara T."/>
            <person name="Masukawa M."/>
            <person name="Mizubayashi T."/>
            <person name="Mukai Y."/>
            <person name="Nagasaki H."/>
            <person name="Nagata Y."/>
            <person name="Naito S."/>
            <person name="Nakashima M."/>
            <person name="Nakama Y."/>
            <person name="Nakamichi Y."/>
            <person name="Nakamura M."/>
            <person name="Meguro A."/>
            <person name="Negishi M."/>
            <person name="Ohta I."/>
            <person name="Ohta T."/>
            <person name="Okamoto M."/>
            <person name="Ono N."/>
            <person name="Saji S."/>
            <person name="Sakaguchi M."/>
            <person name="Sakai K."/>
            <person name="Shibata M."/>
            <person name="Shimokawa T."/>
            <person name="Song J."/>
            <person name="Takazaki Y."/>
            <person name="Terasawa K."/>
            <person name="Tsugane M."/>
            <person name="Tsuji K."/>
            <person name="Ueda S."/>
            <person name="Waki K."/>
            <person name="Yamagata H."/>
            <person name="Yamamoto M."/>
            <person name="Yamamoto S."/>
            <person name="Yamane H."/>
            <person name="Yoshiki S."/>
            <person name="Yoshihara R."/>
            <person name="Yukawa K."/>
            <person name="Zhong H."/>
            <person name="Yano M."/>
            <person name="Yuan Q."/>
            <person name="Ouyang S."/>
            <person name="Liu J."/>
            <person name="Jones K.M."/>
            <person name="Gansberger K."/>
            <person name="Moffat K."/>
            <person name="Hill J."/>
            <person name="Bera J."/>
            <person name="Fadrosh D."/>
            <person name="Jin S."/>
            <person name="Johri S."/>
            <person name="Kim M."/>
            <person name="Overton L."/>
            <person name="Reardon M."/>
            <person name="Tsitrin T."/>
            <person name="Vuong H."/>
            <person name="Weaver B."/>
            <person name="Ciecko A."/>
            <person name="Tallon L."/>
            <person name="Jackson J."/>
            <person name="Pai G."/>
            <person name="Aken S.V."/>
            <person name="Utterback T."/>
            <person name="Reidmuller S."/>
            <person name="Feldblyum T."/>
            <person name="Hsiao J."/>
            <person name="Zismann V."/>
            <person name="Iobst S."/>
            <person name="de Vazeille A.R."/>
            <person name="Buell C.R."/>
            <person name="Ying K."/>
            <person name="Li Y."/>
            <person name="Lu T."/>
            <person name="Huang Y."/>
            <person name="Zhao Q."/>
            <person name="Feng Q."/>
            <person name="Zhang L."/>
            <person name="Zhu J."/>
            <person name="Weng Q."/>
            <person name="Mu J."/>
            <person name="Lu Y."/>
            <person name="Fan D."/>
            <person name="Liu Y."/>
            <person name="Guan J."/>
            <person name="Zhang Y."/>
            <person name="Yu S."/>
            <person name="Liu X."/>
            <person name="Zhang Y."/>
            <person name="Hong G."/>
            <person name="Han B."/>
            <person name="Choisne N."/>
            <person name="Demange N."/>
            <person name="Orjeda G."/>
            <person name="Samain S."/>
            <person name="Cattolico L."/>
            <person name="Pelletier E."/>
            <person name="Couloux A."/>
            <person name="Segurens B."/>
            <person name="Wincker P."/>
            <person name="D'Hont A."/>
            <person name="Scarpelli C."/>
            <person name="Weissenbach J."/>
            <person name="Salanoubat M."/>
            <person name="Quetier F."/>
            <person name="Yu Y."/>
            <person name="Kim H.R."/>
            <person name="Rambo T."/>
            <person name="Currie J."/>
            <person name="Collura K."/>
            <person name="Luo M."/>
            <person name="Yang T."/>
            <person name="Ammiraju J.S.S."/>
            <person name="Engler F."/>
            <person name="Soderlund C."/>
            <person name="Wing R.A."/>
            <person name="Palmer L.E."/>
            <person name="de la Bastide M."/>
            <person name="Spiegel L."/>
            <person name="Nascimento L."/>
            <person name="Zutavern T."/>
            <person name="O'Shaughnessy A."/>
            <person name="Dike S."/>
            <person name="Dedhia N."/>
            <person name="Preston R."/>
            <person name="Balija V."/>
            <person name="McCombie W.R."/>
            <person name="Chow T."/>
            <person name="Chen H."/>
            <person name="Chung M."/>
            <person name="Chen C."/>
            <person name="Shaw J."/>
            <person name="Wu H."/>
            <person name="Hsiao K."/>
            <person name="Chao Y."/>
            <person name="Chu M."/>
            <person name="Cheng C."/>
            <person name="Hour A."/>
            <person name="Lee P."/>
            <person name="Lin S."/>
            <person name="Lin Y."/>
            <person name="Liou J."/>
            <person name="Liu S."/>
            <person name="Hsing Y."/>
            <person name="Raghuvanshi S."/>
            <person name="Mohanty A."/>
            <person name="Bharti A.K."/>
            <person name="Gaur A."/>
            <person name="Gupta V."/>
            <person name="Kumar D."/>
            <person name="Ravi V."/>
            <person name="Vij S."/>
            <person name="Kapur A."/>
            <person name="Khurana P."/>
            <person name="Khurana P."/>
            <person name="Khurana J.P."/>
            <person name="Tyagi A.K."/>
            <person name="Gaikwad K."/>
            <person name="Singh A."/>
            <person name="Dalal V."/>
            <person name="Srivastava S."/>
            <person name="Dixit A."/>
            <person name="Pal A.K."/>
            <person name="Ghazi I.A."/>
            <person name="Yadav M."/>
            <person name="Pandit A."/>
            <person name="Bhargava A."/>
            <person name="Sureshbabu K."/>
            <person name="Batra K."/>
            <person name="Sharma T.R."/>
            <person name="Mohapatra T."/>
            <person name="Singh N.K."/>
            <person name="Messing J."/>
            <person name="Nelson A.B."/>
            <person name="Fuks G."/>
            <person name="Kavchok S."/>
            <person name="Keizer G."/>
            <person name="Linton E."/>
            <person name="Llaca V."/>
            <person name="Song R."/>
            <person name="Tanyolac B."/>
            <person name="Young S."/>
            <person name="Ho-Il K."/>
            <person name="Hahn J.H."/>
            <person name="Sangsakoo G."/>
            <person name="Vanavichit A."/>
            <person name="de Mattos Luiz.A.T."/>
            <person name="Zimmer P.D."/>
            <person name="Malone G."/>
            <person name="Dellagostin O."/>
            <person name="de Oliveira A.C."/>
            <person name="Bevan M."/>
            <person name="Bancroft I."/>
            <person name="Minx P."/>
            <person name="Cordum H."/>
            <person name="Wilson R."/>
            <person name="Cheng Z."/>
            <person name="Jin W."/>
            <person name="Jiang J."/>
            <person name="Leong S.A."/>
            <person name="Iwama H."/>
            <person name="Gojobori T."/>
            <person name="Itoh T."/>
            <person name="Niimura Y."/>
            <person name="Fujii Y."/>
            <person name="Habara T."/>
            <person name="Sakai H."/>
            <person name="Sato Y."/>
            <person name="Wilson G."/>
            <person name="Kumar K."/>
            <person name="McCouch S."/>
            <person name="Juretic N."/>
            <person name="Hoen D."/>
            <person name="Wright S."/>
            <person name="Bruskiewich R."/>
            <person name="Bureau T."/>
            <person name="Miyao A."/>
            <person name="Hirochika H."/>
            <person name="Nishikawa T."/>
            <person name="Kadowaki K."/>
            <person name="Sugiura M."/>
            <person name="Burr B."/>
            <person name="Sasaki T."/>
        </authorList>
    </citation>
    <scope>NUCLEOTIDE SEQUENCE [LARGE SCALE GENOMIC DNA]</scope>
    <source>
        <strain evidence="3">cv. Nipponbare</strain>
    </source>
</reference>
<feature type="transmembrane region" description="Helical" evidence="1">
    <location>
        <begin position="77"/>
        <end position="97"/>
    </location>
</feature>
<keyword evidence="1" id="KW-1133">Transmembrane helix</keyword>
<dbReference type="AlphaFoldDB" id="C7IZR7"/>
<protein>
    <submittedName>
        <fullName evidence="2">Os03g0278700 protein</fullName>
    </submittedName>
</protein>
<evidence type="ECO:0000256" key="1">
    <source>
        <dbReference type="SAM" id="Phobius"/>
    </source>
</evidence>